<name>A0AA88KNW1_NAELO</name>
<protein>
    <recommendedName>
        <fullName evidence="2">Zn(2)-C6 fungal-type domain-containing protein</fullName>
    </recommendedName>
</protein>
<evidence type="ECO:0000313" key="3">
    <source>
        <dbReference type="EMBL" id="KAG2388808.1"/>
    </source>
</evidence>
<feature type="compositionally biased region" description="Low complexity" evidence="1">
    <location>
        <begin position="138"/>
        <end position="164"/>
    </location>
</feature>
<dbReference type="InterPro" id="IPR001138">
    <property type="entry name" value="Zn2Cys6_DnaBD"/>
</dbReference>
<organism evidence="3 4">
    <name type="scientific">Naegleria lovaniensis</name>
    <name type="common">Amoeba</name>
    <dbReference type="NCBI Taxonomy" id="51637"/>
    <lineage>
        <taxon>Eukaryota</taxon>
        <taxon>Discoba</taxon>
        <taxon>Heterolobosea</taxon>
        <taxon>Tetramitia</taxon>
        <taxon>Eutetramitia</taxon>
        <taxon>Vahlkampfiidae</taxon>
        <taxon>Naegleria</taxon>
    </lineage>
</organism>
<proteinExistence type="predicted"/>
<reference evidence="3 4" key="1">
    <citation type="journal article" date="2018" name="BMC Genomics">
        <title>The genome of Naegleria lovaniensis, the basis for a comparative approach to unravel pathogenicity factors of the human pathogenic amoeba N. fowleri.</title>
        <authorList>
            <person name="Liechti N."/>
            <person name="Schurch N."/>
            <person name="Bruggmann R."/>
            <person name="Wittwer M."/>
        </authorList>
    </citation>
    <scope>NUCLEOTIDE SEQUENCE [LARGE SCALE GENOMIC DNA]</scope>
    <source>
        <strain evidence="3 4">ATCC 30569</strain>
    </source>
</reference>
<feature type="compositionally biased region" description="Low complexity" evidence="1">
    <location>
        <begin position="28"/>
        <end position="50"/>
    </location>
</feature>
<feature type="region of interest" description="Disordered" evidence="1">
    <location>
        <begin position="1"/>
        <end position="81"/>
    </location>
</feature>
<keyword evidence="4" id="KW-1185">Reference proteome</keyword>
<dbReference type="SUPFAM" id="SSF57701">
    <property type="entry name" value="Zn2/Cys6 DNA-binding domain"/>
    <property type="match status" value="1"/>
</dbReference>
<dbReference type="PROSITE" id="PS50048">
    <property type="entry name" value="ZN2_CY6_FUNGAL_2"/>
    <property type="match status" value="1"/>
</dbReference>
<evidence type="ECO:0000313" key="4">
    <source>
        <dbReference type="Proteomes" id="UP000816034"/>
    </source>
</evidence>
<dbReference type="Pfam" id="PF00172">
    <property type="entry name" value="Zn_clus"/>
    <property type="match status" value="1"/>
</dbReference>
<gene>
    <name evidence="3" type="ORF">C9374_000247</name>
</gene>
<feature type="domain" description="Zn(2)-C6 fungal-type" evidence="2">
    <location>
        <begin position="82"/>
        <end position="111"/>
    </location>
</feature>
<dbReference type="Proteomes" id="UP000816034">
    <property type="component" value="Unassembled WGS sequence"/>
</dbReference>
<feature type="compositionally biased region" description="Low complexity" evidence="1">
    <location>
        <begin position="58"/>
        <end position="69"/>
    </location>
</feature>
<dbReference type="RefSeq" id="XP_044552800.1">
    <property type="nucleotide sequence ID" value="XM_044691891.1"/>
</dbReference>
<dbReference type="GeneID" id="68092709"/>
<dbReference type="InterPro" id="IPR036864">
    <property type="entry name" value="Zn2-C6_fun-type_DNA-bd_sf"/>
</dbReference>
<feature type="region of interest" description="Disordered" evidence="1">
    <location>
        <begin position="387"/>
        <end position="418"/>
    </location>
</feature>
<feature type="region of interest" description="Disordered" evidence="1">
    <location>
        <begin position="137"/>
        <end position="164"/>
    </location>
</feature>
<dbReference type="AlphaFoldDB" id="A0AA88KNW1"/>
<accession>A0AA88KNW1</accession>
<evidence type="ECO:0000259" key="2">
    <source>
        <dbReference type="PROSITE" id="PS50048"/>
    </source>
</evidence>
<dbReference type="SMART" id="SM00066">
    <property type="entry name" value="GAL4"/>
    <property type="match status" value="1"/>
</dbReference>
<feature type="region of interest" description="Disordered" evidence="1">
    <location>
        <begin position="539"/>
        <end position="586"/>
    </location>
</feature>
<dbReference type="PROSITE" id="PS00463">
    <property type="entry name" value="ZN2_CY6_FUNGAL_1"/>
    <property type="match status" value="1"/>
</dbReference>
<dbReference type="GO" id="GO:0000981">
    <property type="term" value="F:DNA-binding transcription factor activity, RNA polymerase II-specific"/>
    <property type="evidence" value="ECO:0007669"/>
    <property type="project" value="InterPro"/>
</dbReference>
<feature type="compositionally biased region" description="Polar residues" evidence="1">
    <location>
        <begin position="1"/>
        <end position="27"/>
    </location>
</feature>
<dbReference type="GO" id="GO:0008270">
    <property type="term" value="F:zinc ion binding"/>
    <property type="evidence" value="ECO:0007669"/>
    <property type="project" value="InterPro"/>
</dbReference>
<comment type="caution">
    <text evidence="3">The sequence shown here is derived from an EMBL/GenBank/DDBJ whole genome shotgun (WGS) entry which is preliminary data.</text>
</comment>
<sequence>MTTSNSNSPKQESEQGSKNNLQEDFSPTNISSYSFTTNSTNTTTSSNDESQLMSDANTSCLTPTTNSSTTKKKRRSHSKKAACTNCHKAHARCDEGRPCARCIRLGLQCIEPMKRKTTREERAQLVEEHRRLTTSMKLLPRPSSSTTRSNASLSPPSVSSSFTPTLAANHSCDIQRSTGDIHAMHSSSVPTSVLSLGGSAPSSSSSSVLTMLHASCFQNNPPPQYHQHGNAPQPVSMFCSNLDATGMRGVSSIHSTIGLFHPHVRGHHQQQQQQQQTTQHREVHPARLFSNNSTANPSMNEQMRQSMDEHSPAVVVSQYPLLVETTSTPTQNSSDNVVSASPSVIGNPQLNIANQINTFPYMSNAGDTISQTMSLLSLLQRVSTPLSSFSTQNQQQQPQQQSTPLSSYPSNTSSLNDHPISTLEQLLLQLQTMLLSQQQPFMQNLFMQQQQPSRQQQAPDPFPPQQMLSLLLHQPSVSTVELLNTLSSPSIGVVSERNLPNSHSVYSSSSLPLNPNSFLNTLTVPSSTTTTSLEYDPSPNFVCSSSQPPNTSSSTYLYEESSKQSSSSEQTDPYSSQLENKKSSSQ</sequence>
<dbReference type="EMBL" id="PYSW02000009">
    <property type="protein sequence ID" value="KAG2388808.1"/>
    <property type="molecule type" value="Genomic_DNA"/>
</dbReference>
<feature type="compositionally biased region" description="Basic residues" evidence="1">
    <location>
        <begin position="70"/>
        <end position="80"/>
    </location>
</feature>
<feature type="compositionally biased region" description="Low complexity" evidence="1">
    <location>
        <begin position="387"/>
        <end position="410"/>
    </location>
</feature>
<dbReference type="CDD" id="cd00067">
    <property type="entry name" value="GAL4"/>
    <property type="match status" value="1"/>
</dbReference>
<feature type="compositionally biased region" description="Low complexity" evidence="1">
    <location>
        <begin position="544"/>
        <end position="570"/>
    </location>
</feature>
<dbReference type="Gene3D" id="4.10.240.10">
    <property type="entry name" value="Zn(2)-C6 fungal-type DNA-binding domain"/>
    <property type="match status" value="1"/>
</dbReference>
<evidence type="ECO:0000256" key="1">
    <source>
        <dbReference type="SAM" id="MobiDB-lite"/>
    </source>
</evidence>